<sequence length="446" mass="50451">MAGKSNKGSKRLLDLKGQTWWFRIAIPEACRSYFNGTTMYLQSLETGDIKAAIARRDKLEPEVRALFARVKAGDVISTSEELAELRGELSKAAIAEALAEGGEAAEDAVWAAETEADSLRGKARERFTRAVAGDHPVDHYLDAYLSAIKLAAKTTNERRGLINRFARWCMGEKYRLPDITRKAAGRYVTEIIEPMDRSTAKKHMTALRGYWEYLIKRGHVAGTAEDNPWLGQEVASGRRRVERGDNEGERPFTDAELKTLLYSEYPDGMDDDHQQQIADALRISCLSGMRMAEVLTLWVEEVHDDIFDIQQGKTRSAARKVPIHPDLLEIIARRTRDKQPKEGLFHELSEERDPGDTFGKRFNRYRKHLKVDDVRPGKRRSLVNFHSARRWFITQARHAGQTVETVKDVVGYVSDKKKDITFGVYTQGASEKQMRDCVGAVVLPLG</sequence>
<dbReference type="Proteomes" id="UP000523431">
    <property type="component" value="Unassembled WGS sequence"/>
</dbReference>
<dbReference type="Gene3D" id="1.10.150.130">
    <property type="match status" value="1"/>
</dbReference>
<comment type="similarity">
    <text evidence="1">Belongs to the 'phage' integrase family.</text>
</comment>
<dbReference type="GO" id="GO:0003677">
    <property type="term" value="F:DNA binding"/>
    <property type="evidence" value="ECO:0007669"/>
    <property type="project" value="UniProtKB-UniRule"/>
</dbReference>
<name>A0A7W6VCG5_RHIET</name>
<dbReference type="PANTHER" id="PTHR30349">
    <property type="entry name" value="PHAGE INTEGRASE-RELATED"/>
    <property type="match status" value="1"/>
</dbReference>
<dbReference type="PANTHER" id="PTHR30349:SF41">
    <property type="entry name" value="INTEGRASE_RECOMBINASE PROTEIN MJ0367-RELATED"/>
    <property type="match status" value="1"/>
</dbReference>
<proteinExistence type="inferred from homology"/>
<dbReference type="AlphaFoldDB" id="A0A7W6VCG5"/>
<evidence type="ECO:0000313" key="10">
    <source>
        <dbReference type="Proteomes" id="UP000523431"/>
    </source>
</evidence>
<dbReference type="InterPro" id="IPR044068">
    <property type="entry name" value="CB"/>
</dbReference>
<evidence type="ECO:0000256" key="3">
    <source>
        <dbReference type="ARBA" id="ARBA00023125"/>
    </source>
</evidence>
<keyword evidence="4" id="KW-0233">DNA recombination</keyword>
<evidence type="ECO:0000313" key="11">
    <source>
        <dbReference type="Proteomes" id="UP000557344"/>
    </source>
</evidence>
<gene>
    <name evidence="8" type="ORF">GGE46_003433</name>
    <name evidence="9" type="ORF">GGE57_003663</name>
</gene>
<accession>A0A7W6VCG5</accession>
<dbReference type="Pfam" id="PF00589">
    <property type="entry name" value="Phage_integrase"/>
    <property type="match status" value="1"/>
</dbReference>
<dbReference type="InterPro" id="IPR013762">
    <property type="entry name" value="Integrase-like_cat_sf"/>
</dbReference>
<dbReference type="SUPFAM" id="SSF56349">
    <property type="entry name" value="DNA breaking-rejoining enzymes"/>
    <property type="match status" value="1"/>
</dbReference>
<dbReference type="Pfam" id="PF20172">
    <property type="entry name" value="DUF6538"/>
    <property type="match status" value="1"/>
</dbReference>
<evidence type="ECO:0000313" key="9">
    <source>
        <dbReference type="EMBL" id="MBB4536906.1"/>
    </source>
</evidence>
<dbReference type="Proteomes" id="UP000557344">
    <property type="component" value="Unassembled WGS sequence"/>
</dbReference>
<evidence type="ECO:0000256" key="2">
    <source>
        <dbReference type="ARBA" id="ARBA00022908"/>
    </source>
</evidence>
<evidence type="ECO:0000313" key="8">
    <source>
        <dbReference type="EMBL" id="MBB4480844.1"/>
    </source>
</evidence>
<comment type="caution">
    <text evidence="8">The sequence shown here is derived from an EMBL/GenBank/DDBJ whole genome shotgun (WGS) entry which is preliminary data.</text>
</comment>
<dbReference type="RefSeq" id="WP_183842383.1">
    <property type="nucleotide sequence ID" value="NZ_JACIHU010000007.1"/>
</dbReference>
<dbReference type="PROSITE" id="PS51898">
    <property type="entry name" value="TYR_RECOMBINASE"/>
    <property type="match status" value="1"/>
</dbReference>
<dbReference type="PROSITE" id="PS51900">
    <property type="entry name" value="CB"/>
    <property type="match status" value="1"/>
</dbReference>
<dbReference type="InterPro" id="IPR050090">
    <property type="entry name" value="Tyrosine_recombinase_XerCD"/>
</dbReference>
<keyword evidence="2" id="KW-0229">DNA integration</keyword>
<feature type="domain" description="Tyr recombinase" evidence="6">
    <location>
        <begin position="247"/>
        <end position="439"/>
    </location>
</feature>
<dbReference type="GO" id="GO:0015074">
    <property type="term" value="P:DNA integration"/>
    <property type="evidence" value="ECO:0007669"/>
    <property type="project" value="UniProtKB-KW"/>
</dbReference>
<evidence type="ECO:0000259" key="6">
    <source>
        <dbReference type="PROSITE" id="PS51898"/>
    </source>
</evidence>
<reference evidence="10 11" key="1">
    <citation type="submission" date="2020-08" db="EMBL/GenBank/DDBJ databases">
        <title>Genomic Encyclopedia of Type Strains, Phase IV (KMG-V): Genome sequencing to study the core and pangenomes of soil and plant-associated prokaryotes.</title>
        <authorList>
            <person name="Whitman W."/>
        </authorList>
    </citation>
    <scope>NUCLEOTIDE SEQUENCE [LARGE SCALE GENOMIC DNA]</scope>
    <source>
        <strain evidence="8 11">SEMIA 471</strain>
        <strain evidence="9 10">SEMIA 489</strain>
    </source>
</reference>
<evidence type="ECO:0000259" key="7">
    <source>
        <dbReference type="PROSITE" id="PS51900"/>
    </source>
</evidence>
<dbReference type="EMBL" id="JACIHU010000007">
    <property type="protein sequence ID" value="MBB4480844.1"/>
    <property type="molecule type" value="Genomic_DNA"/>
</dbReference>
<dbReference type="InterPro" id="IPR011010">
    <property type="entry name" value="DNA_brk_join_enz"/>
</dbReference>
<evidence type="ECO:0000256" key="5">
    <source>
        <dbReference type="PROSITE-ProRule" id="PRU01248"/>
    </source>
</evidence>
<dbReference type="InterPro" id="IPR010998">
    <property type="entry name" value="Integrase_recombinase_N"/>
</dbReference>
<dbReference type="EMBL" id="JACIID010000007">
    <property type="protein sequence ID" value="MBB4536906.1"/>
    <property type="molecule type" value="Genomic_DNA"/>
</dbReference>
<evidence type="ECO:0000256" key="4">
    <source>
        <dbReference type="ARBA" id="ARBA00023172"/>
    </source>
</evidence>
<dbReference type="Gene3D" id="1.10.443.10">
    <property type="entry name" value="Intergrase catalytic core"/>
    <property type="match status" value="1"/>
</dbReference>
<feature type="domain" description="Core-binding (CB)" evidence="7">
    <location>
        <begin position="135"/>
        <end position="215"/>
    </location>
</feature>
<protein>
    <submittedName>
        <fullName evidence="8">Integrase</fullName>
    </submittedName>
</protein>
<organism evidence="8 11">
    <name type="scientific">Rhizobium etli</name>
    <dbReference type="NCBI Taxonomy" id="29449"/>
    <lineage>
        <taxon>Bacteria</taxon>
        <taxon>Pseudomonadati</taxon>
        <taxon>Pseudomonadota</taxon>
        <taxon>Alphaproteobacteria</taxon>
        <taxon>Hyphomicrobiales</taxon>
        <taxon>Rhizobiaceae</taxon>
        <taxon>Rhizobium/Agrobacterium group</taxon>
        <taxon>Rhizobium</taxon>
    </lineage>
</organism>
<dbReference type="InterPro" id="IPR046668">
    <property type="entry name" value="DUF6538"/>
</dbReference>
<dbReference type="GO" id="GO:0006310">
    <property type="term" value="P:DNA recombination"/>
    <property type="evidence" value="ECO:0007669"/>
    <property type="project" value="UniProtKB-KW"/>
</dbReference>
<dbReference type="InterPro" id="IPR002104">
    <property type="entry name" value="Integrase_catalytic"/>
</dbReference>
<keyword evidence="3 5" id="KW-0238">DNA-binding</keyword>
<evidence type="ECO:0000256" key="1">
    <source>
        <dbReference type="ARBA" id="ARBA00008857"/>
    </source>
</evidence>